<evidence type="ECO:0000313" key="3">
    <source>
        <dbReference type="Proteomes" id="UP001067708"/>
    </source>
</evidence>
<protein>
    <submittedName>
        <fullName evidence="2">Uncharacterized protein</fullName>
    </submittedName>
</protein>
<evidence type="ECO:0000313" key="2">
    <source>
        <dbReference type="EMBL" id="MCZ0833432.1"/>
    </source>
</evidence>
<reference evidence="2" key="1">
    <citation type="submission" date="2022-09" db="EMBL/GenBank/DDBJ databases">
        <title>Genome analysis and characterization of larvicidal activity of Brevibacillus strains.</title>
        <authorList>
            <person name="Patrusheva E.V."/>
            <person name="Izotova A.O."/>
            <person name="Toshchakov S.V."/>
            <person name="Sineoky S.P."/>
        </authorList>
    </citation>
    <scope>NUCLEOTIDE SEQUENCE</scope>
    <source>
        <strain evidence="2">VKPM_B-13244</strain>
    </source>
</reference>
<dbReference type="Proteomes" id="UP001067708">
    <property type="component" value="Unassembled WGS sequence"/>
</dbReference>
<name>A0ABT4I4F9_9BACL</name>
<feature type="compositionally biased region" description="Basic and acidic residues" evidence="1">
    <location>
        <begin position="105"/>
        <end position="130"/>
    </location>
</feature>
<sequence>MARTVYKPGDLFVMRTRKGEDPLILQWGAEQDNLGDAIRYLIEQEIRANGVRNLAEHISSKRPSLQPSPTLAVANGPIGIIQESNSTQQQPVISQPVQYVAQEAKASDEIVGKKEQNVSLSNEEKVKDAVPRVSRPKARNGLQNKSNKWSPESWK</sequence>
<gene>
    <name evidence="2" type="ORF">O0535_22245</name>
</gene>
<dbReference type="RefSeq" id="WP_258418378.1">
    <property type="nucleotide sequence ID" value="NZ_JAPTNG010000023.1"/>
</dbReference>
<proteinExistence type="predicted"/>
<accession>A0ABT4I4F9</accession>
<comment type="caution">
    <text evidence="2">The sequence shown here is derived from an EMBL/GenBank/DDBJ whole genome shotgun (WGS) entry which is preliminary data.</text>
</comment>
<feature type="compositionally biased region" description="Polar residues" evidence="1">
    <location>
        <begin position="141"/>
        <end position="155"/>
    </location>
</feature>
<dbReference type="EMBL" id="JAPTNG010000023">
    <property type="protein sequence ID" value="MCZ0833432.1"/>
    <property type="molecule type" value="Genomic_DNA"/>
</dbReference>
<organism evidence="2 3">
    <name type="scientific">Brevibacillus halotolerans</name>
    <dbReference type="NCBI Taxonomy" id="1507437"/>
    <lineage>
        <taxon>Bacteria</taxon>
        <taxon>Bacillati</taxon>
        <taxon>Bacillota</taxon>
        <taxon>Bacilli</taxon>
        <taxon>Bacillales</taxon>
        <taxon>Paenibacillaceae</taxon>
        <taxon>Brevibacillus</taxon>
    </lineage>
</organism>
<feature type="region of interest" description="Disordered" evidence="1">
    <location>
        <begin position="104"/>
        <end position="155"/>
    </location>
</feature>
<evidence type="ECO:0000256" key="1">
    <source>
        <dbReference type="SAM" id="MobiDB-lite"/>
    </source>
</evidence>
<keyword evidence="3" id="KW-1185">Reference proteome</keyword>